<feature type="region of interest" description="Disordered" evidence="1">
    <location>
        <begin position="37"/>
        <end position="58"/>
    </location>
</feature>
<dbReference type="OrthoDB" id="7861420at2"/>
<dbReference type="AlphaFoldDB" id="A0A1B0ZNU4"/>
<keyword evidence="2" id="KW-0732">Signal</keyword>
<feature type="domain" description="Peptidoglycan binding-like" evidence="3">
    <location>
        <begin position="125"/>
        <end position="164"/>
    </location>
</feature>
<proteinExistence type="predicted"/>
<dbReference type="InterPro" id="IPR002477">
    <property type="entry name" value="Peptidoglycan-bd-like"/>
</dbReference>
<evidence type="ECO:0000256" key="1">
    <source>
        <dbReference type="SAM" id="MobiDB-lite"/>
    </source>
</evidence>
<evidence type="ECO:0000313" key="4">
    <source>
        <dbReference type="EMBL" id="ANP35781.1"/>
    </source>
</evidence>
<evidence type="ECO:0000313" key="7">
    <source>
        <dbReference type="Proteomes" id="UP001218364"/>
    </source>
</evidence>
<keyword evidence="6" id="KW-1185">Reference proteome</keyword>
<dbReference type="Proteomes" id="UP001218364">
    <property type="component" value="Unassembled WGS sequence"/>
</dbReference>
<name>A0A1B0ZNU4_9RHOB</name>
<dbReference type="Proteomes" id="UP000092565">
    <property type="component" value="Chromosome"/>
</dbReference>
<dbReference type="PROSITE" id="PS51257">
    <property type="entry name" value="PROKAR_LIPOPROTEIN"/>
    <property type="match status" value="1"/>
</dbReference>
<reference evidence="4 6" key="1">
    <citation type="submission" date="2016-04" db="EMBL/GenBank/DDBJ databases">
        <authorList>
            <person name="Evans L.H."/>
            <person name="Alamgir A."/>
            <person name="Owens N."/>
            <person name="Weber N.D."/>
            <person name="Virtaneva K."/>
            <person name="Barbian K."/>
            <person name="Babar A."/>
            <person name="Rosenke K."/>
        </authorList>
    </citation>
    <scope>NUCLEOTIDE SEQUENCE [LARGE SCALE GENOMIC DNA]</scope>
    <source>
        <strain evidence="4 6">JL2886</strain>
    </source>
</reference>
<accession>A0A1B0ZNU4</accession>
<dbReference type="EMBL" id="CP015124">
    <property type="protein sequence ID" value="ANP35781.1"/>
    <property type="molecule type" value="Genomic_DNA"/>
</dbReference>
<sequence length="184" mass="20170">MPPQIRHLAGLLRRPLLRSSVILLTFAALSACTPASAPDTGADAHSRPAAPPGAAPDSCWDRHVSPAIIETVTVQVLAEPEQRDAEGKLIRPAVFRTETRQDIVRPRTESWLQITCPVDMTPDFIASLQRALAVRGHYKGSVTGKLDRPTRQAILRYQQRHGLESHILSLDSARRLGLIAIPKS</sequence>
<gene>
    <name evidence="4" type="ORF">JL2886_00857</name>
    <name evidence="5" type="ORF">PXK24_08745</name>
</gene>
<evidence type="ECO:0000313" key="6">
    <source>
        <dbReference type="Proteomes" id="UP000092565"/>
    </source>
</evidence>
<dbReference type="EMBL" id="JARCJK010000003">
    <property type="protein sequence ID" value="MDE4165779.1"/>
    <property type="molecule type" value="Genomic_DNA"/>
</dbReference>
<evidence type="ECO:0000259" key="3">
    <source>
        <dbReference type="Pfam" id="PF01471"/>
    </source>
</evidence>
<dbReference type="Pfam" id="PF01471">
    <property type="entry name" value="PG_binding_1"/>
    <property type="match status" value="1"/>
</dbReference>
<reference evidence="5 7" key="2">
    <citation type="submission" date="2023-02" db="EMBL/GenBank/DDBJ databases">
        <title>Population genomics of bacteria associated with diatom.</title>
        <authorList>
            <person name="Xie J."/>
            <person name="Wang H."/>
        </authorList>
    </citation>
    <scope>NUCLEOTIDE SEQUENCE [LARGE SCALE GENOMIC DNA]</scope>
    <source>
        <strain evidence="5 7">PT47_8</strain>
    </source>
</reference>
<dbReference type="InterPro" id="IPR036365">
    <property type="entry name" value="PGBD-like_sf"/>
</dbReference>
<protein>
    <submittedName>
        <fullName evidence="5">Peptidoglycan-binding domain-containing protein</fullName>
    </submittedName>
    <submittedName>
        <fullName evidence="4">Putative peptidoglycan binding protein domain protein</fullName>
    </submittedName>
</protein>
<feature type="chain" id="PRO_5008517944" evidence="2">
    <location>
        <begin position="38"/>
        <end position="184"/>
    </location>
</feature>
<feature type="signal peptide" evidence="2">
    <location>
        <begin position="1"/>
        <end position="37"/>
    </location>
</feature>
<dbReference type="SUPFAM" id="SSF47090">
    <property type="entry name" value="PGBD-like"/>
    <property type="match status" value="1"/>
</dbReference>
<evidence type="ECO:0000313" key="5">
    <source>
        <dbReference type="EMBL" id="MDE4165779.1"/>
    </source>
</evidence>
<evidence type="ECO:0000256" key="2">
    <source>
        <dbReference type="SAM" id="SignalP"/>
    </source>
</evidence>
<organism evidence="4 6">
    <name type="scientific">Phaeobacter gallaeciensis</name>
    <dbReference type="NCBI Taxonomy" id="60890"/>
    <lineage>
        <taxon>Bacteria</taxon>
        <taxon>Pseudomonadati</taxon>
        <taxon>Pseudomonadota</taxon>
        <taxon>Alphaproteobacteria</taxon>
        <taxon>Rhodobacterales</taxon>
        <taxon>Roseobacteraceae</taxon>
        <taxon>Phaeobacter</taxon>
    </lineage>
</organism>
<dbReference type="Gene3D" id="1.10.101.10">
    <property type="entry name" value="PGBD-like superfamily/PGBD"/>
    <property type="match status" value="1"/>
</dbReference>
<dbReference type="InterPro" id="IPR036366">
    <property type="entry name" value="PGBDSf"/>
</dbReference>